<dbReference type="RefSeq" id="XP_040689351.1">
    <property type="nucleotide sequence ID" value="XM_040830937.1"/>
</dbReference>
<dbReference type="InterPro" id="IPR008030">
    <property type="entry name" value="NmrA-like"/>
</dbReference>
<feature type="domain" description="NmrA-like" evidence="4">
    <location>
        <begin position="10"/>
        <end position="294"/>
    </location>
</feature>
<dbReference type="GeneID" id="63746785"/>
<organism evidence="5 6">
    <name type="scientific">Aspergillus wentii DTO 134E9</name>
    <dbReference type="NCBI Taxonomy" id="1073089"/>
    <lineage>
        <taxon>Eukaryota</taxon>
        <taxon>Fungi</taxon>
        <taxon>Dikarya</taxon>
        <taxon>Ascomycota</taxon>
        <taxon>Pezizomycotina</taxon>
        <taxon>Eurotiomycetes</taxon>
        <taxon>Eurotiomycetidae</taxon>
        <taxon>Eurotiales</taxon>
        <taxon>Aspergillaceae</taxon>
        <taxon>Aspergillus</taxon>
        <taxon>Aspergillus subgen. Cremei</taxon>
    </lineage>
</organism>
<protein>
    <recommendedName>
        <fullName evidence="4">NmrA-like domain-containing protein</fullName>
    </recommendedName>
</protein>
<dbReference type="InterPro" id="IPR036291">
    <property type="entry name" value="NAD(P)-bd_dom_sf"/>
</dbReference>
<sequence length="340" mass="37839">MSPTHPSNSSKTIAILGATGNQGGGLVRALLQKNKDNPASPPFTIHALTRDVHSASAQRLKASYPNNDALKLIPADVYNVESLRQAFEGADGMFAVTNNRIPGKLIQTEEEMRHELVAGRNIVDAAKACHISHVVMSSLPNIAEASQGRFTKVYHFDHKNQIEKWAREELYAITSLHPGYFYSNMQWPQYCRRQADGIVRFCPPVPGDTLADWVDPAYDIGNYAAEIFVQGPQKTASKIYPVTSPKVPFAQLATIFESVTSQKAVFDPITLDEWGSTVAAATGKGYEDDIRQMEWTVVAPKNKIAYGTINPDDDTSWRDLGVRASTFEEWIERTKWNWPQ</sequence>
<proteinExistence type="inferred from homology"/>
<dbReference type="Proteomes" id="UP000184383">
    <property type="component" value="Unassembled WGS sequence"/>
</dbReference>
<dbReference type="VEuPathDB" id="FungiDB:ASPWEDRAFT_172472"/>
<dbReference type="Gene3D" id="3.90.25.10">
    <property type="entry name" value="UDP-galactose 4-epimerase, domain 1"/>
    <property type="match status" value="1"/>
</dbReference>
<dbReference type="PANTHER" id="PTHR42748:SF30">
    <property type="entry name" value="NMRA-LIKE DOMAIN-CONTAINING PROTEIN"/>
    <property type="match status" value="1"/>
</dbReference>
<dbReference type="OrthoDB" id="3358371at2759"/>
<evidence type="ECO:0000259" key="4">
    <source>
        <dbReference type="Pfam" id="PF05368"/>
    </source>
</evidence>
<dbReference type="Gene3D" id="3.40.50.720">
    <property type="entry name" value="NAD(P)-binding Rossmann-like Domain"/>
    <property type="match status" value="1"/>
</dbReference>
<keyword evidence="6" id="KW-1185">Reference proteome</keyword>
<dbReference type="InterPro" id="IPR051164">
    <property type="entry name" value="NmrA-like_oxidored"/>
</dbReference>
<reference evidence="6" key="1">
    <citation type="journal article" date="2017" name="Genome Biol.">
        <title>Comparative genomics reveals high biological diversity and specific adaptations in the industrially and medically important fungal genus Aspergillus.</title>
        <authorList>
            <person name="de Vries R.P."/>
            <person name="Riley R."/>
            <person name="Wiebenga A."/>
            <person name="Aguilar-Osorio G."/>
            <person name="Amillis S."/>
            <person name="Uchima C.A."/>
            <person name="Anderluh G."/>
            <person name="Asadollahi M."/>
            <person name="Askin M."/>
            <person name="Barry K."/>
            <person name="Battaglia E."/>
            <person name="Bayram O."/>
            <person name="Benocci T."/>
            <person name="Braus-Stromeyer S.A."/>
            <person name="Caldana C."/>
            <person name="Canovas D."/>
            <person name="Cerqueira G.C."/>
            <person name="Chen F."/>
            <person name="Chen W."/>
            <person name="Choi C."/>
            <person name="Clum A."/>
            <person name="Dos Santos R.A."/>
            <person name="Damasio A.R."/>
            <person name="Diallinas G."/>
            <person name="Emri T."/>
            <person name="Fekete E."/>
            <person name="Flipphi M."/>
            <person name="Freyberg S."/>
            <person name="Gallo A."/>
            <person name="Gournas C."/>
            <person name="Habgood R."/>
            <person name="Hainaut M."/>
            <person name="Harispe M.L."/>
            <person name="Henrissat B."/>
            <person name="Hilden K.S."/>
            <person name="Hope R."/>
            <person name="Hossain A."/>
            <person name="Karabika E."/>
            <person name="Karaffa L."/>
            <person name="Karanyi Z."/>
            <person name="Krasevec N."/>
            <person name="Kuo A."/>
            <person name="Kusch H."/>
            <person name="LaButti K."/>
            <person name="Lagendijk E.L."/>
            <person name="Lapidus A."/>
            <person name="Levasseur A."/>
            <person name="Lindquist E."/>
            <person name="Lipzen A."/>
            <person name="Logrieco A.F."/>
            <person name="MacCabe A."/>
            <person name="Maekelae M.R."/>
            <person name="Malavazi I."/>
            <person name="Melin P."/>
            <person name="Meyer V."/>
            <person name="Mielnichuk N."/>
            <person name="Miskei M."/>
            <person name="Molnar A.P."/>
            <person name="Mule G."/>
            <person name="Ngan C.Y."/>
            <person name="Orejas M."/>
            <person name="Orosz E."/>
            <person name="Ouedraogo J.P."/>
            <person name="Overkamp K.M."/>
            <person name="Park H.-S."/>
            <person name="Perrone G."/>
            <person name="Piumi F."/>
            <person name="Punt P.J."/>
            <person name="Ram A.F."/>
            <person name="Ramon A."/>
            <person name="Rauscher S."/>
            <person name="Record E."/>
            <person name="Riano-Pachon D.M."/>
            <person name="Robert V."/>
            <person name="Roehrig J."/>
            <person name="Ruller R."/>
            <person name="Salamov A."/>
            <person name="Salih N.S."/>
            <person name="Samson R.A."/>
            <person name="Sandor E."/>
            <person name="Sanguinetti M."/>
            <person name="Schuetze T."/>
            <person name="Sepcic K."/>
            <person name="Shelest E."/>
            <person name="Sherlock G."/>
            <person name="Sophianopoulou V."/>
            <person name="Squina F.M."/>
            <person name="Sun H."/>
            <person name="Susca A."/>
            <person name="Todd R.B."/>
            <person name="Tsang A."/>
            <person name="Unkles S.E."/>
            <person name="van de Wiele N."/>
            <person name="van Rossen-Uffink D."/>
            <person name="Oliveira J.V."/>
            <person name="Vesth T.C."/>
            <person name="Visser J."/>
            <person name="Yu J.-H."/>
            <person name="Zhou M."/>
            <person name="Andersen M.R."/>
            <person name="Archer D.B."/>
            <person name="Baker S.E."/>
            <person name="Benoit I."/>
            <person name="Brakhage A.A."/>
            <person name="Braus G.H."/>
            <person name="Fischer R."/>
            <person name="Frisvad J.C."/>
            <person name="Goldman G.H."/>
            <person name="Houbraken J."/>
            <person name="Oakley B."/>
            <person name="Pocsi I."/>
            <person name="Scazzocchio C."/>
            <person name="Seiboth B."/>
            <person name="vanKuyk P.A."/>
            <person name="Wortman J."/>
            <person name="Dyer P.S."/>
            <person name="Grigoriev I.V."/>
        </authorList>
    </citation>
    <scope>NUCLEOTIDE SEQUENCE [LARGE SCALE GENOMIC DNA]</scope>
    <source>
        <strain evidence="6">DTO 134E9</strain>
    </source>
</reference>
<accession>A0A1L9RL61</accession>
<evidence type="ECO:0000256" key="1">
    <source>
        <dbReference type="ARBA" id="ARBA00006328"/>
    </source>
</evidence>
<dbReference type="STRING" id="1073089.A0A1L9RL61"/>
<dbReference type="PANTHER" id="PTHR42748">
    <property type="entry name" value="NITROGEN METABOLITE REPRESSION PROTEIN NMRA FAMILY MEMBER"/>
    <property type="match status" value="1"/>
</dbReference>
<dbReference type="EMBL" id="KV878212">
    <property type="protein sequence ID" value="OJJ35675.1"/>
    <property type="molecule type" value="Genomic_DNA"/>
</dbReference>
<dbReference type="Pfam" id="PF05368">
    <property type="entry name" value="NmrA"/>
    <property type="match status" value="1"/>
</dbReference>
<dbReference type="GO" id="GO:0016491">
    <property type="term" value="F:oxidoreductase activity"/>
    <property type="evidence" value="ECO:0007669"/>
    <property type="project" value="UniProtKB-KW"/>
</dbReference>
<evidence type="ECO:0000256" key="3">
    <source>
        <dbReference type="ARBA" id="ARBA00023002"/>
    </source>
</evidence>
<gene>
    <name evidence="5" type="ORF">ASPWEDRAFT_172472</name>
</gene>
<evidence type="ECO:0000313" key="5">
    <source>
        <dbReference type="EMBL" id="OJJ35675.1"/>
    </source>
</evidence>
<name>A0A1L9RL61_ASPWE</name>
<dbReference type="CDD" id="cd05251">
    <property type="entry name" value="NmrA_like_SDR_a"/>
    <property type="match status" value="1"/>
</dbReference>
<dbReference type="AlphaFoldDB" id="A0A1L9RL61"/>
<comment type="similarity">
    <text evidence="1">Belongs to the NmrA-type oxidoreductase family.</text>
</comment>
<evidence type="ECO:0000256" key="2">
    <source>
        <dbReference type="ARBA" id="ARBA00022857"/>
    </source>
</evidence>
<dbReference type="GO" id="GO:0005634">
    <property type="term" value="C:nucleus"/>
    <property type="evidence" value="ECO:0007669"/>
    <property type="project" value="TreeGrafter"/>
</dbReference>
<keyword evidence="2" id="KW-0521">NADP</keyword>
<dbReference type="SUPFAM" id="SSF51735">
    <property type="entry name" value="NAD(P)-binding Rossmann-fold domains"/>
    <property type="match status" value="1"/>
</dbReference>
<evidence type="ECO:0000313" key="6">
    <source>
        <dbReference type="Proteomes" id="UP000184383"/>
    </source>
</evidence>
<keyword evidence="3" id="KW-0560">Oxidoreductase</keyword>